<organism evidence="4 5">
    <name type="scientific">Alistipes putredinis</name>
    <dbReference type="NCBI Taxonomy" id="28117"/>
    <lineage>
        <taxon>Bacteria</taxon>
        <taxon>Pseudomonadati</taxon>
        <taxon>Bacteroidota</taxon>
        <taxon>Bacteroidia</taxon>
        <taxon>Bacteroidales</taxon>
        <taxon>Rikenellaceae</taxon>
        <taxon>Alistipes</taxon>
    </lineage>
</organism>
<evidence type="ECO:0000313" key="5">
    <source>
        <dbReference type="Proteomes" id="UP000187417"/>
    </source>
</evidence>
<dbReference type="InterPro" id="IPR001387">
    <property type="entry name" value="Cro/C1-type_HTH"/>
</dbReference>
<dbReference type="InterPro" id="IPR010982">
    <property type="entry name" value="Lambda_DNA-bd_dom_sf"/>
</dbReference>
<dbReference type="CDD" id="cd00093">
    <property type="entry name" value="HTH_XRE"/>
    <property type="match status" value="1"/>
</dbReference>
<evidence type="ECO:0000256" key="1">
    <source>
        <dbReference type="SAM" id="MobiDB-lite"/>
    </source>
</evidence>
<dbReference type="SUPFAM" id="SSF47413">
    <property type="entry name" value="lambda repressor-like DNA-binding domains"/>
    <property type="match status" value="1"/>
</dbReference>
<protein>
    <submittedName>
        <fullName evidence="4">Uncharacterized protein</fullName>
    </submittedName>
</protein>
<evidence type="ECO:0000259" key="3">
    <source>
        <dbReference type="PROSITE" id="PS50943"/>
    </source>
</evidence>
<proteinExistence type="predicted"/>
<dbReference type="Pfam" id="PF01381">
    <property type="entry name" value="HTH_3"/>
    <property type="match status" value="1"/>
</dbReference>
<dbReference type="STRING" id="28117.BHV66_02180"/>
<dbReference type="AlphaFoldDB" id="A0A1Q6FBB0"/>
<evidence type="ECO:0000259" key="2">
    <source>
        <dbReference type="PROSITE" id="PS50172"/>
    </source>
</evidence>
<feature type="region of interest" description="Disordered" evidence="1">
    <location>
        <begin position="68"/>
        <end position="123"/>
    </location>
</feature>
<reference evidence="4 5" key="1">
    <citation type="journal article" date="2016" name="Nat. Biotechnol.">
        <title>Measurement of bacterial replication rates in microbial communities.</title>
        <authorList>
            <person name="Brown C.T."/>
            <person name="Olm M.R."/>
            <person name="Thomas B.C."/>
            <person name="Banfield J.F."/>
        </authorList>
    </citation>
    <scope>NUCLEOTIDE SEQUENCE [LARGE SCALE GENOMIC DNA]</scope>
    <source>
        <strain evidence="4">CAG:67_53_122</strain>
    </source>
</reference>
<dbReference type="PROSITE" id="PS50172">
    <property type="entry name" value="BRCT"/>
    <property type="match status" value="1"/>
</dbReference>
<dbReference type="PROSITE" id="PS50943">
    <property type="entry name" value="HTH_CROC1"/>
    <property type="match status" value="1"/>
</dbReference>
<feature type="compositionally biased region" description="Polar residues" evidence="1">
    <location>
        <begin position="101"/>
        <end position="123"/>
    </location>
</feature>
<dbReference type="Gene3D" id="1.10.260.40">
    <property type="entry name" value="lambda repressor-like DNA-binding domains"/>
    <property type="match status" value="1"/>
</dbReference>
<evidence type="ECO:0000313" key="4">
    <source>
        <dbReference type="EMBL" id="OKY96157.1"/>
    </source>
</evidence>
<dbReference type="InterPro" id="IPR001357">
    <property type="entry name" value="BRCT_dom"/>
</dbReference>
<dbReference type="GeneID" id="73804347"/>
<comment type="caution">
    <text evidence="4">The sequence shown here is derived from an EMBL/GenBank/DDBJ whole genome shotgun (WGS) entry which is preliminary data.</text>
</comment>
<dbReference type="EMBL" id="MNQH01000002">
    <property type="protein sequence ID" value="OKY96157.1"/>
    <property type="molecule type" value="Genomic_DNA"/>
</dbReference>
<gene>
    <name evidence="4" type="ORF">BHV66_02180</name>
</gene>
<name>A0A1Q6FBB0_9BACT</name>
<accession>A0A1Q6FBB0</accession>
<dbReference type="GO" id="GO:0003677">
    <property type="term" value="F:DNA binding"/>
    <property type="evidence" value="ECO:0007669"/>
    <property type="project" value="InterPro"/>
</dbReference>
<dbReference type="SMART" id="SM00530">
    <property type="entry name" value="HTH_XRE"/>
    <property type="match status" value="1"/>
</dbReference>
<dbReference type="RefSeq" id="WP_004329180.1">
    <property type="nucleotide sequence ID" value="NZ_BAAFKT010000008.1"/>
</dbReference>
<feature type="domain" description="BRCT" evidence="2">
    <location>
        <begin position="1"/>
        <end position="61"/>
    </location>
</feature>
<dbReference type="Proteomes" id="UP000187417">
    <property type="component" value="Unassembled WGS sequence"/>
</dbReference>
<feature type="compositionally biased region" description="Polar residues" evidence="1">
    <location>
        <begin position="68"/>
        <end position="83"/>
    </location>
</feature>
<feature type="domain" description="HTH cro/C1-type" evidence="3">
    <location>
        <begin position="5"/>
        <end position="60"/>
    </location>
</feature>
<sequence length="160" mass="17557">MKEKLQQLMKSEGLTSSRMAEILGIQPSGISHILAGRNKPGFDLLQKILRRFPRVNPDWLLLDSEQMYRTGNPKSSSSTNGTDAGNGRTDTGLFGTELEQRSNTAGSVAPSTQTAENDNELSKQTDTVLQTLAGNDRNPVVRVILVYADRSFEALTLHKP</sequence>